<organism evidence="1 2">
    <name type="scientific">Zymoseptoria tritici (strain CBS 115943 / IPO323)</name>
    <name type="common">Speckled leaf blotch fungus</name>
    <name type="synonym">Septoria tritici</name>
    <dbReference type="NCBI Taxonomy" id="336722"/>
    <lineage>
        <taxon>Eukaryota</taxon>
        <taxon>Fungi</taxon>
        <taxon>Dikarya</taxon>
        <taxon>Ascomycota</taxon>
        <taxon>Pezizomycotina</taxon>
        <taxon>Dothideomycetes</taxon>
        <taxon>Dothideomycetidae</taxon>
        <taxon>Mycosphaerellales</taxon>
        <taxon>Mycosphaerellaceae</taxon>
        <taxon>Zymoseptoria</taxon>
    </lineage>
</organism>
<dbReference type="Proteomes" id="UP000008062">
    <property type="component" value="Chromosome 3"/>
</dbReference>
<keyword evidence="2" id="KW-1185">Reference proteome</keyword>
<gene>
    <name evidence="1" type="ORF">MYCGRDRAFT_103672</name>
</gene>
<proteinExistence type="predicted"/>
<dbReference type="InParanoid" id="F9X6U3"/>
<name>F9X6U3_ZYMTI</name>
<dbReference type="EMBL" id="CM001198">
    <property type="protein sequence ID" value="EGP89454.1"/>
    <property type="molecule type" value="Genomic_DNA"/>
</dbReference>
<dbReference type="RefSeq" id="XP_003854478.1">
    <property type="nucleotide sequence ID" value="XM_003854430.1"/>
</dbReference>
<protein>
    <submittedName>
        <fullName evidence="1">Uncharacterized protein</fullName>
    </submittedName>
</protein>
<dbReference type="AlphaFoldDB" id="F9X6U3"/>
<dbReference type="HOGENOM" id="CLU_2887555_0_0_1"/>
<dbReference type="GeneID" id="13404114"/>
<evidence type="ECO:0000313" key="2">
    <source>
        <dbReference type="Proteomes" id="UP000008062"/>
    </source>
</evidence>
<reference evidence="1 2" key="1">
    <citation type="journal article" date="2011" name="PLoS Genet.">
        <title>Finished genome of the fungal wheat pathogen Mycosphaerella graminicola reveals dispensome structure, chromosome plasticity, and stealth pathogenesis.</title>
        <authorList>
            <person name="Goodwin S.B."/>
            <person name="Ben M'barek S."/>
            <person name="Dhillon B."/>
            <person name="Wittenberg A.H.J."/>
            <person name="Crane C.F."/>
            <person name="Hane J.K."/>
            <person name="Foster A.J."/>
            <person name="Van der Lee T.A.J."/>
            <person name="Grimwood J."/>
            <person name="Aerts A."/>
            <person name="Antoniw J."/>
            <person name="Bailey A."/>
            <person name="Bluhm B."/>
            <person name="Bowler J."/>
            <person name="Bristow J."/>
            <person name="van der Burgt A."/>
            <person name="Canto-Canche B."/>
            <person name="Churchill A.C.L."/>
            <person name="Conde-Ferraez L."/>
            <person name="Cools H.J."/>
            <person name="Coutinho P.M."/>
            <person name="Csukai M."/>
            <person name="Dehal P."/>
            <person name="De Wit P."/>
            <person name="Donzelli B."/>
            <person name="van de Geest H.C."/>
            <person name="van Ham R.C.H.J."/>
            <person name="Hammond-Kosack K.E."/>
            <person name="Henrissat B."/>
            <person name="Kilian A."/>
            <person name="Kobayashi A.K."/>
            <person name="Koopmann E."/>
            <person name="Kourmpetis Y."/>
            <person name="Kuzniar A."/>
            <person name="Lindquist E."/>
            <person name="Lombard V."/>
            <person name="Maliepaard C."/>
            <person name="Martins N."/>
            <person name="Mehrabi R."/>
            <person name="Nap J.P.H."/>
            <person name="Ponomarenko A."/>
            <person name="Rudd J.J."/>
            <person name="Salamov A."/>
            <person name="Schmutz J."/>
            <person name="Schouten H.J."/>
            <person name="Shapiro H."/>
            <person name="Stergiopoulos I."/>
            <person name="Torriani S.F.F."/>
            <person name="Tu H."/>
            <person name="de Vries R.P."/>
            <person name="Waalwijk C."/>
            <person name="Ware S.B."/>
            <person name="Wiebenga A."/>
            <person name="Zwiers L.-H."/>
            <person name="Oliver R.P."/>
            <person name="Grigoriev I.V."/>
            <person name="Kema G.H.J."/>
        </authorList>
    </citation>
    <scope>NUCLEOTIDE SEQUENCE [LARGE SCALE GENOMIC DNA]</scope>
    <source>
        <strain evidence="2">CBS 115943 / IPO323</strain>
    </source>
</reference>
<accession>F9X6U3</accession>
<dbReference type="KEGG" id="ztr:MYCGRDRAFT_103672"/>
<sequence length="63" mass="7015">MLIEEGIPSSRLWIFGSPPRRYLSTDDNDTARSRSITVNYSSQILCGQDDARMSLARVVSSGH</sequence>
<evidence type="ECO:0000313" key="1">
    <source>
        <dbReference type="EMBL" id="EGP89454.1"/>
    </source>
</evidence>